<feature type="non-terminal residue" evidence="2">
    <location>
        <position position="1"/>
    </location>
</feature>
<dbReference type="PROSITE" id="PS50088">
    <property type="entry name" value="ANK_REPEAT"/>
    <property type="match status" value="1"/>
</dbReference>
<evidence type="ECO:0000313" key="2">
    <source>
        <dbReference type="EMBL" id="RKP22993.1"/>
    </source>
</evidence>
<dbReference type="Pfam" id="PF00023">
    <property type="entry name" value="Ank"/>
    <property type="match status" value="1"/>
</dbReference>
<dbReference type="Gene3D" id="1.25.40.20">
    <property type="entry name" value="Ankyrin repeat-containing domain"/>
    <property type="match status" value="1"/>
</dbReference>
<evidence type="ECO:0000313" key="3">
    <source>
        <dbReference type="Proteomes" id="UP000278143"/>
    </source>
</evidence>
<feature type="repeat" description="ANK" evidence="1">
    <location>
        <begin position="55"/>
        <end position="87"/>
    </location>
</feature>
<dbReference type="OrthoDB" id="194358at2759"/>
<proteinExistence type="predicted"/>
<keyword evidence="1" id="KW-0040">ANK repeat</keyword>
<dbReference type="PROSITE" id="PS50297">
    <property type="entry name" value="ANK_REP_REGION"/>
    <property type="match status" value="1"/>
</dbReference>
<dbReference type="SUPFAM" id="SSF48403">
    <property type="entry name" value="Ankyrin repeat"/>
    <property type="match status" value="1"/>
</dbReference>
<organism evidence="2 3">
    <name type="scientific">Syncephalis pseudoplumigaleata</name>
    <dbReference type="NCBI Taxonomy" id="1712513"/>
    <lineage>
        <taxon>Eukaryota</taxon>
        <taxon>Fungi</taxon>
        <taxon>Fungi incertae sedis</taxon>
        <taxon>Zoopagomycota</taxon>
        <taxon>Zoopagomycotina</taxon>
        <taxon>Zoopagomycetes</taxon>
        <taxon>Zoopagales</taxon>
        <taxon>Piptocephalidaceae</taxon>
        <taxon>Syncephalis</taxon>
    </lineage>
</organism>
<name>A0A4P9YSR4_9FUNG</name>
<dbReference type="InterPro" id="IPR002110">
    <property type="entry name" value="Ankyrin_rpt"/>
</dbReference>
<dbReference type="SMART" id="SM00248">
    <property type="entry name" value="ANK"/>
    <property type="match status" value="1"/>
</dbReference>
<protein>
    <submittedName>
        <fullName evidence="2">Uncharacterized protein</fullName>
    </submittedName>
</protein>
<sequence length="118" mass="12744">ADYHEDHRLDAYKFLGAYMGAVTGLQLALLAQQESIAKDILNVTFDQDIDLTFGDGNTALHLAVFLGLHDVVTLLVERGANTLIKNGKGFTPVDVSDRPDVVALLRPPTDEHATATDA</sequence>
<accession>A0A4P9YSR4</accession>
<evidence type="ECO:0000256" key="1">
    <source>
        <dbReference type="PROSITE-ProRule" id="PRU00023"/>
    </source>
</evidence>
<dbReference type="EMBL" id="KZ991411">
    <property type="protein sequence ID" value="RKP22993.1"/>
    <property type="molecule type" value="Genomic_DNA"/>
</dbReference>
<dbReference type="Proteomes" id="UP000278143">
    <property type="component" value="Unassembled WGS sequence"/>
</dbReference>
<reference evidence="3" key="1">
    <citation type="journal article" date="2018" name="Nat. Microbiol.">
        <title>Leveraging single-cell genomics to expand the fungal tree of life.</title>
        <authorList>
            <person name="Ahrendt S.R."/>
            <person name="Quandt C.A."/>
            <person name="Ciobanu D."/>
            <person name="Clum A."/>
            <person name="Salamov A."/>
            <person name="Andreopoulos B."/>
            <person name="Cheng J.F."/>
            <person name="Woyke T."/>
            <person name="Pelin A."/>
            <person name="Henrissat B."/>
            <person name="Reynolds N.K."/>
            <person name="Benny G.L."/>
            <person name="Smith M.E."/>
            <person name="James T.Y."/>
            <person name="Grigoriev I.V."/>
        </authorList>
    </citation>
    <scope>NUCLEOTIDE SEQUENCE [LARGE SCALE GENOMIC DNA]</scope>
    <source>
        <strain evidence="3">Benny S71-1</strain>
    </source>
</reference>
<gene>
    <name evidence="2" type="ORF">SYNPS1DRAFT_19282</name>
</gene>
<dbReference type="InterPro" id="IPR036770">
    <property type="entry name" value="Ankyrin_rpt-contain_sf"/>
</dbReference>
<dbReference type="AlphaFoldDB" id="A0A4P9YSR4"/>
<keyword evidence="3" id="KW-1185">Reference proteome</keyword>